<accession>A0A2T4U968</accession>
<feature type="transmembrane region" description="Helical" evidence="2">
    <location>
        <begin position="143"/>
        <end position="161"/>
    </location>
</feature>
<evidence type="ECO:0000256" key="2">
    <source>
        <dbReference type="SAM" id="Phobius"/>
    </source>
</evidence>
<protein>
    <submittedName>
        <fullName evidence="3">KinB activator protein</fullName>
    </submittedName>
</protein>
<evidence type="ECO:0000313" key="3">
    <source>
        <dbReference type="EMBL" id="PTL39946.1"/>
    </source>
</evidence>
<keyword evidence="2" id="KW-0472">Membrane</keyword>
<dbReference type="RefSeq" id="WP_107583533.1">
    <property type="nucleotide sequence ID" value="NZ_PZJJ01000003.1"/>
</dbReference>
<keyword evidence="2" id="KW-1133">Transmembrane helix</keyword>
<feature type="transmembrane region" description="Helical" evidence="2">
    <location>
        <begin position="167"/>
        <end position="188"/>
    </location>
</feature>
<dbReference type="OrthoDB" id="2374256at2"/>
<dbReference type="Proteomes" id="UP000240509">
    <property type="component" value="Unassembled WGS sequence"/>
</dbReference>
<dbReference type="GO" id="GO:0045881">
    <property type="term" value="P:positive regulation of sporulation resulting in formation of a cellular spore"/>
    <property type="evidence" value="ECO:0007669"/>
    <property type="project" value="InterPro"/>
</dbReference>
<evidence type="ECO:0000256" key="1">
    <source>
        <dbReference type="SAM" id="MobiDB-lite"/>
    </source>
</evidence>
<proteinExistence type="predicted"/>
<feature type="compositionally biased region" description="Basic and acidic residues" evidence="1">
    <location>
        <begin position="204"/>
        <end position="221"/>
    </location>
</feature>
<evidence type="ECO:0000313" key="4">
    <source>
        <dbReference type="Proteomes" id="UP000240509"/>
    </source>
</evidence>
<dbReference type="PIRSF" id="PIRSF029886">
    <property type="entry name" value="KBAA"/>
    <property type="match status" value="1"/>
</dbReference>
<feature type="transmembrane region" description="Helical" evidence="2">
    <location>
        <begin position="40"/>
        <end position="67"/>
    </location>
</feature>
<dbReference type="Pfam" id="PF14089">
    <property type="entry name" value="KbaA"/>
    <property type="match status" value="1"/>
</dbReference>
<gene>
    <name evidence="3" type="ORF">C6Y45_02900</name>
</gene>
<feature type="region of interest" description="Disordered" evidence="1">
    <location>
        <begin position="198"/>
        <end position="230"/>
    </location>
</feature>
<dbReference type="SMART" id="SM01251">
    <property type="entry name" value="KbaA"/>
    <property type="match status" value="1"/>
</dbReference>
<keyword evidence="2" id="KW-0812">Transmembrane</keyword>
<keyword evidence="4" id="KW-1185">Reference proteome</keyword>
<dbReference type="InterPro" id="IPR024164">
    <property type="entry name" value="KinB-signalling_activ"/>
</dbReference>
<sequence>MNTRKVVFLFNSTLLIGTTFGFIMGFVLDLQTHINDLANLRFGGVAMIAITAAIWTVIAQMGFFAYLTIHRFGLGMFKSVSLWNKVQIVLIAFALFDLMFFRYLLFAEDGETILHFAVMPAMLLIYGWIVAKIKAKDTNQSAFVPALFFMIVVTTIEWIPALRENDLTFILNAIVPLLVANTWQILVLHRLHAQPNGRQPTVEMEQKRDKQTTKRTNEQRNKQGKKKKAK</sequence>
<dbReference type="EMBL" id="PZJJ01000003">
    <property type="protein sequence ID" value="PTL39946.1"/>
    <property type="molecule type" value="Genomic_DNA"/>
</dbReference>
<dbReference type="AlphaFoldDB" id="A0A2T4U968"/>
<comment type="caution">
    <text evidence="3">The sequence shown here is derived from an EMBL/GenBank/DDBJ whole genome shotgun (WGS) entry which is preliminary data.</text>
</comment>
<name>A0A2T4U968_9BACI</name>
<organism evidence="3 4">
    <name type="scientific">Alkalicoccus saliphilus</name>
    <dbReference type="NCBI Taxonomy" id="200989"/>
    <lineage>
        <taxon>Bacteria</taxon>
        <taxon>Bacillati</taxon>
        <taxon>Bacillota</taxon>
        <taxon>Bacilli</taxon>
        <taxon>Bacillales</taxon>
        <taxon>Bacillaceae</taxon>
        <taxon>Alkalicoccus</taxon>
    </lineage>
</organism>
<feature type="transmembrane region" description="Helical" evidence="2">
    <location>
        <begin position="88"/>
        <end position="106"/>
    </location>
</feature>
<feature type="transmembrane region" description="Helical" evidence="2">
    <location>
        <begin position="7"/>
        <end position="28"/>
    </location>
</feature>
<reference evidence="3 4" key="1">
    <citation type="submission" date="2018-03" db="EMBL/GenBank/DDBJ databases">
        <title>Alkalicoccus saliphilus sp. nov., isolated from a mineral pool.</title>
        <authorList>
            <person name="Zhao B."/>
        </authorList>
    </citation>
    <scope>NUCLEOTIDE SEQUENCE [LARGE SCALE GENOMIC DNA]</scope>
    <source>
        <strain evidence="3 4">6AG</strain>
    </source>
</reference>
<feature type="transmembrane region" description="Helical" evidence="2">
    <location>
        <begin position="112"/>
        <end position="131"/>
    </location>
</feature>